<comment type="caution">
    <text evidence="1">The sequence shown here is derived from an EMBL/GenBank/DDBJ whole genome shotgun (WGS) entry which is preliminary data.</text>
</comment>
<dbReference type="AlphaFoldDB" id="A0A2Z6RZ99"/>
<evidence type="ECO:0000313" key="1">
    <source>
        <dbReference type="EMBL" id="GBC06233.1"/>
    </source>
</evidence>
<dbReference type="Proteomes" id="UP000247702">
    <property type="component" value="Unassembled WGS sequence"/>
</dbReference>
<name>A0A2Z6RZ99_9GLOM</name>
<dbReference type="STRING" id="94130.A0A2Z6RZ99"/>
<protein>
    <submittedName>
        <fullName evidence="1">Uncharacterized protein</fullName>
    </submittedName>
</protein>
<sequence length="154" mass="17883">MSGSLQTSRSSFEKSIDLNKNPKLIMLIYFFRLCCRLVENEFFYASLHAQPTQQSQILHTEMRPANNTLVTKQEEPSEVEEINFSEFTTFLEVVESDYQNSGRALRTALDKFKDRNNAAKFKSISRLTSFLYDLNRDLDPMVRVKSDANIRVQV</sequence>
<proteinExistence type="predicted"/>
<evidence type="ECO:0000313" key="2">
    <source>
        <dbReference type="Proteomes" id="UP000247702"/>
    </source>
</evidence>
<gene>
    <name evidence="1" type="ORF">RclHR1_00670025</name>
</gene>
<keyword evidence="2" id="KW-1185">Reference proteome</keyword>
<organism evidence="1 2">
    <name type="scientific">Rhizophagus clarus</name>
    <dbReference type="NCBI Taxonomy" id="94130"/>
    <lineage>
        <taxon>Eukaryota</taxon>
        <taxon>Fungi</taxon>
        <taxon>Fungi incertae sedis</taxon>
        <taxon>Mucoromycota</taxon>
        <taxon>Glomeromycotina</taxon>
        <taxon>Glomeromycetes</taxon>
        <taxon>Glomerales</taxon>
        <taxon>Glomeraceae</taxon>
        <taxon>Rhizophagus</taxon>
    </lineage>
</organism>
<accession>A0A2Z6RZ99</accession>
<reference evidence="1 2" key="1">
    <citation type="submission" date="2017-11" db="EMBL/GenBank/DDBJ databases">
        <title>The genome of Rhizophagus clarus HR1 reveals common genetic basis of auxotrophy among arbuscular mycorrhizal fungi.</title>
        <authorList>
            <person name="Kobayashi Y."/>
        </authorList>
    </citation>
    <scope>NUCLEOTIDE SEQUENCE [LARGE SCALE GENOMIC DNA]</scope>
    <source>
        <strain evidence="1 2">HR1</strain>
    </source>
</reference>
<dbReference type="EMBL" id="BEXD01004059">
    <property type="protein sequence ID" value="GBC06233.1"/>
    <property type="molecule type" value="Genomic_DNA"/>
</dbReference>